<evidence type="ECO:0000256" key="1">
    <source>
        <dbReference type="PROSITE-ProRule" id="PRU00285"/>
    </source>
</evidence>
<evidence type="ECO:0000313" key="4">
    <source>
        <dbReference type="Ensembl" id="ENSORLP00015000279.1"/>
    </source>
</evidence>
<dbReference type="Pfam" id="PF00011">
    <property type="entry name" value="HSP20"/>
    <property type="match status" value="1"/>
</dbReference>
<dbReference type="Ensembl" id="ENSORLT00015014614.1">
    <property type="protein sequence ID" value="ENSORLP00015000279.1"/>
    <property type="gene ID" value="ENSORLG00015023045.1"/>
</dbReference>
<reference evidence="4" key="3">
    <citation type="submission" date="2025-08" db="UniProtKB">
        <authorList>
            <consortium name="Ensembl"/>
        </authorList>
    </citation>
    <scope>IDENTIFICATION</scope>
    <source>
        <strain evidence="4">HSOK</strain>
    </source>
</reference>
<sequence>MFHEPKPGFEDSTFRCFAFRCGHLLQNCHLLIIQRETLHGLQGACTSSTYRSRGSLSGSTDSLDVLLEPFLDSSNCSSLFGDDGSLSPLSRNRSSSSEHAASAGGTVAGLQTGASSGVRCVGDTYYISADVSQFEPQDIVIMSYNQKIVIQAQKVLDDGSVTDTFSHKSQFPKDMDPLSVSGTLQPDGTLLVSTRRTGPEPPRVLTDCGLAHL</sequence>
<dbReference type="PANTHER" id="PTHR46907">
    <property type="entry name" value="HEAT SHOCK PROTEIN BETA-7-RELATED"/>
    <property type="match status" value="1"/>
</dbReference>
<proteinExistence type="inferred from homology"/>
<organism evidence="4 5">
    <name type="scientific">Oryzias latipes</name>
    <name type="common">Japanese rice fish</name>
    <name type="synonym">Japanese killifish</name>
    <dbReference type="NCBI Taxonomy" id="8090"/>
    <lineage>
        <taxon>Eukaryota</taxon>
        <taxon>Metazoa</taxon>
        <taxon>Chordata</taxon>
        <taxon>Craniata</taxon>
        <taxon>Vertebrata</taxon>
        <taxon>Euteleostomi</taxon>
        <taxon>Actinopterygii</taxon>
        <taxon>Neopterygii</taxon>
        <taxon>Teleostei</taxon>
        <taxon>Neoteleostei</taxon>
        <taxon>Acanthomorphata</taxon>
        <taxon>Ovalentaria</taxon>
        <taxon>Atherinomorphae</taxon>
        <taxon>Beloniformes</taxon>
        <taxon>Adrianichthyidae</taxon>
        <taxon>Oryziinae</taxon>
        <taxon>Oryzias</taxon>
    </lineage>
</organism>
<dbReference type="InterPro" id="IPR008978">
    <property type="entry name" value="HSP20-like_chaperone"/>
</dbReference>
<dbReference type="PROSITE" id="PS01031">
    <property type="entry name" value="SHSP"/>
    <property type="match status" value="1"/>
</dbReference>
<dbReference type="Proteomes" id="UP000265200">
    <property type="component" value="Chromosome 13"/>
</dbReference>
<reference evidence="4" key="4">
    <citation type="submission" date="2025-09" db="UniProtKB">
        <authorList>
            <consortium name="Ensembl"/>
        </authorList>
    </citation>
    <scope>IDENTIFICATION</scope>
    <source>
        <strain evidence="4">HSOK</strain>
    </source>
</reference>
<protein>
    <recommendedName>
        <fullName evidence="3">SHSP domain-containing protein</fullName>
    </recommendedName>
</protein>
<dbReference type="SUPFAM" id="SSF49764">
    <property type="entry name" value="HSP20-like chaperones"/>
    <property type="match status" value="1"/>
</dbReference>
<accession>A0A3P9GXH7</accession>
<dbReference type="Gene3D" id="2.60.40.790">
    <property type="match status" value="1"/>
</dbReference>
<comment type="similarity">
    <text evidence="1 2">Belongs to the small heat shock protein (HSP20) family.</text>
</comment>
<name>A0A3P9GXH7_ORYLA</name>
<evidence type="ECO:0000256" key="2">
    <source>
        <dbReference type="RuleBase" id="RU003616"/>
    </source>
</evidence>
<dbReference type="AlphaFoldDB" id="A0A3P9GXH7"/>
<reference key="1">
    <citation type="journal article" date="2007" name="Nature">
        <title>The medaka draft genome and insights into vertebrate genome evolution.</title>
        <authorList>
            <person name="Kasahara M."/>
            <person name="Naruse K."/>
            <person name="Sasaki S."/>
            <person name="Nakatani Y."/>
            <person name="Qu W."/>
            <person name="Ahsan B."/>
            <person name="Yamada T."/>
            <person name="Nagayasu Y."/>
            <person name="Doi K."/>
            <person name="Kasai Y."/>
            <person name="Jindo T."/>
            <person name="Kobayashi D."/>
            <person name="Shimada A."/>
            <person name="Toyoda A."/>
            <person name="Kuroki Y."/>
            <person name="Fujiyama A."/>
            <person name="Sasaki T."/>
            <person name="Shimizu A."/>
            <person name="Asakawa S."/>
            <person name="Shimizu N."/>
            <person name="Hashimoto S."/>
            <person name="Yang J."/>
            <person name="Lee Y."/>
            <person name="Matsushima K."/>
            <person name="Sugano S."/>
            <person name="Sakaizumi M."/>
            <person name="Narita T."/>
            <person name="Ohishi K."/>
            <person name="Haga S."/>
            <person name="Ohta F."/>
            <person name="Nomoto H."/>
            <person name="Nogata K."/>
            <person name="Morishita T."/>
            <person name="Endo T."/>
            <person name="Shin-I T."/>
            <person name="Takeda H."/>
            <person name="Morishita S."/>
            <person name="Kohara Y."/>
        </authorList>
    </citation>
    <scope>NUCLEOTIDE SEQUENCE [LARGE SCALE GENOMIC DNA]</scope>
    <source>
        <strain>Hd-rR</strain>
    </source>
</reference>
<evidence type="ECO:0000259" key="3">
    <source>
        <dbReference type="PROSITE" id="PS01031"/>
    </source>
</evidence>
<feature type="domain" description="SHSP" evidence="3">
    <location>
        <begin position="107"/>
        <end position="211"/>
    </location>
</feature>
<dbReference type="InterPro" id="IPR002068">
    <property type="entry name" value="A-crystallin/Hsp20_dom"/>
</dbReference>
<dbReference type="PANTHER" id="PTHR46907:SF1">
    <property type="entry name" value="HEAT SHOCK PROTEIN FAMILY B (SMALL) MEMBER 7"/>
    <property type="match status" value="1"/>
</dbReference>
<evidence type="ECO:0000313" key="5">
    <source>
        <dbReference type="Proteomes" id="UP000265200"/>
    </source>
</evidence>
<reference evidence="4 5" key="2">
    <citation type="submission" date="2017-04" db="EMBL/GenBank/DDBJ databases">
        <title>CpG methylation of centromeres and impact of large insertions on vertebrate speciation.</title>
        <authorList>
            <person name="Ichikawa K."/>
            <person name="Yoshimura J."/>
            <person name="Morishita S."/>
        </authorList>
    </citation>
    <scope>NUCLEOTIDE SEQUENCE</scope>
    <source>
        <strain evidence="4 5">HSOK</strain>
    </source>
</reference>